<proteinExistence type="predicted"/>
<reference evidence="1 2" key="1">
    <citation type="submission" date="2016-06" db="EMBL/GenBank/DDBJ databases">
        <authorList>
            <person name="Kjaerup R.B."/>
            <person name="Dalgaard T.S."/>
            <person name="Juul-Madsen H.R."/>
        </authorList>
    </citation>
    <scope>NUCLEOTIDE SEQUENCE [LARGE SCALE GENOMIC DNA]</scope>
    <source>
        <strain evidence="1 2">Pb300</strain>
    </source>
</reference>
<accession>A0A1D2JKW0</accession>
<gene>
    <name evidence="1" type="ORF">ACO22_01671</name>
</gene>
<evidence type="ECO:0000313" key="1">
    <source>
        <dbReference type="EMBL" id="ODH40218.1"/>
    </source>
</evidence>
<dbReference type="VEuPathDB" id="FungiDB:PADG_05259"/>
<protein>
    <submittedName>
        <fullName evidence="1">Uncharacterized protein</fullName>
    </submittedName>
</protein>
<name>A0A1D2JKW0_PARBR</name>
<dbReference type="EMBL" id="LZYO01000043">
    <property type="protein sequence ID" value="ODH40218.1"/>
    <property type="molecule type" value="Genomic_DNA"/>
</dbReference>
<comment type="caution">
    <text evidence="1">The sequence shown here is derived from an EMBL/GenBank/DDBJ whole genome shotgun (WGS) entry which is preliminary data.</text>
</comment>
<sequence>MFDMCFNSNGPSRPSRSCRVISWMNRLKIAKNQREKIFQNMISLVQWTNPVHSPLLSHWMHPGYCLRRPSLGKIWNPWPQACKILRPKVSAERHDILDGILLVTSLSADIRVSIRTDPSPVIGRTVMYILKVCLDIWQIFRRSSQHNEA</sequence>
<dbReference type="AlphaFoldDB" id="A0A1D2JKW0"/>
<organism evidence="1 2">
    <name type="scientific">Paracoccidioides brasiliensis</name>
    <dbReference type="NCBI Taxonomy" id="121759"/>
    <lineage>
        <taxon>Eukaryota</taxon>
        <taxon>Fungi</taxon>
        <taxon>Dikarya</taxon>
        <taxon>Ascomycota</taxon>
        <taxon>Pezizomycotina</taxon>
        <taxon>Eurotiomycetes</taxon>
        <taxon>Eurotiomycetidae</taxon>
        <taxon>Onygenales</taxon>
        <taxon>Ajellomycetaceae</taxon>
        <taxon>Paracoccidioides</taxon>
    </lineage>
</organism>
<evidence type="ECO:0000313" key="2">
    <source>
        <dbReference type="Proteomes" id="UP000242814"/>
    </source>
</evidence>
<dbReference type="Proteomes" id="UP000242814">
    <property type="component" value="Unassembled WGS sequence"/>
</dbReference>